<protein>
    <submittedName>
        <fullName evidence="2">Uncharacterized protein</fullName>
    </submittedName>
</protein>
<dbReference type="AlphaFoldDB" id="I3SI04"/>
<proteinExistence type="evidence at transcript level"/>
<dbReference type="EMBL" id="BT140101">
    <property type="protein sequence ID" value="AFK39896.1"/>
    <property type="molecule type" value="mRNA"/>
</dbReference>
<accession>I3SI04</accession>
<feature type="chain" id="PRO_5003679478" evidence="1">
    <location>
        <begin position="22"/>
        <end position="105"/>
    </location>
</feature>
<dbReference type="OrthoDB" id="1411416at2759"/>
<dbReference type="RefSeq" id="XP_057447728.1">
    <property type="nucleotide sequence ID" value="XM_057591745.1"/>
</dbReference>
<evidence type="ECO:0000256" key="1">
    <source>
        <dbReference type="SAM" id="SignalP"/>
    </source>
</evidence>
<feature type="signal peptide" evidence="1">
    <location>
        <begin position="1"/>
        <end position="21"/>
    </location>
</feature>
<name>I3SI04_LOTJA</name>
<dbReference type="KEGG" id="lja:130739453"/>
<keyword evidence="1" id="KW-0732">Signal</keyword>
<sequence length="105" mass="11343">MKKGLTLAFLIIVIQLHLIKATSSWDLKGCNSEDCLIGYDLESEFSMSSHAARMLYDVSQSQTGRTGNSNGAAVNCPQSKGYRSCLPSANGSGSRQRCGDYNRAC</sequence>
<evidence type="ECO:0000313" key="2">
    <source>
        <dbReference type="EMBL" id="AFK39896.1"/>
    </source>
</evidence>
<organism evidence="2">
    <name type="scientific">Lotus japonicus</name>
    <name type="common">Lotus corniculatus var. japonicus</name>
    <dbReference type="NCBI Taxonomy" id="34305"/>
    <lineage>
        <taxon>Eukaryota</taxon>
        <taxon>Viridiplantae</taxon>
        <taxon>Streptophyta</taxon>
        <taxon>Embryophyta</taxon>
        <taxon>Tracheophyta</taxon>
        <taxon>Spermatophyta</taxon>
        <taxon>Magnoliopsida</taxon>
        <taxon>eudicotyledons</taxon>
        <taxon>Gunneridae</taxon>
        <taxon>Pentapetalae</taxon>
        <taxon>rosids</taxon>
        <taxon>fabids</taxon>
        <taxon>Fabales</taxon>
        <taxon>Fabaceae</taxon>
        <taxon>Papilionoideae</taxon>
        <taxon>50 kb inversion clade</taxon>
        <taxon>NPAAA clade</taxon>
        <taxon>Hologalegina</taxon>
        <taxon>robinioid clade</taxon>
        <taxon>Loteae</taxon>
        <taxon>Lotus</taxon>
    </lineage>
</organism>
<dbReference type="GeneID" id="130739453"/>
<reference evidence="2" key="1">
    <citation type="submission" date="2012-05" db="EMBL/GenBank/DDBJ databases">
        <authorList>
            <person name="Krishnakumar V."/>
            <person name="Cheung F."/>
            <person name="Xiao Y."/>
            <person name="Chan A."/>
            <person name="Moskal W.A."/>
            <person name="Town C.D."/>
        </authorList>
    </citation>
    <scope>NUCLEOTIDE SEQUENCE</scope>
</reference>